<dbReference type="GeneID" id="5005964"/>
<dbReference type="InterPro" id="IPR012133">
    <property type="entry name" value="Alpha-hydoxy_acid_DH_FMN"/>
</dbReference>
<dbReference type="Gramene" id="ABP00363">
    <property type="protein sequence ID" value="ABP00363"/>
    <property type="gene ID" value="OSTLU_37603"/>
</dbReference>
<dbReference type="PROSITE" id="PS51349">
    <property type="entry name" value="FMN_HYDROXY_ACID_DH_2"/>
    <property type="match status" value="1"/>
</dbReference>
<protein>
    <recommendedName>
        <fullName evidence="6">FMN hydroxy acid dehydrogenase domain-containing protein</fullName>
    </recommendedName>
</protein>
<dbReference type="OMA" id="WSYVAGG"/>
<keyword evidence="5" id="KW-0285">Flavoprotein</keyword>
<name>A4S9H8_OSTLU</name>
<dbReference type="SUPFAM" id="SSF51395">
    <property type="entry name" value="FMN-linked oxidoreductases"/>
    <property type="match status" value="1"/>
</dbReference>
<dbReference type="Proteomes" id="UP000001568">
    <property type="component" value="Chromosome 16"/>
</dbReference>
<feature type="binding site" evidence="5">
    <location>
        <position position="141"/>
    </location>
    <ligand>
        <name>glyoxylate</name>
        <dbReference type="ChEBI" id="CHEBI:36655"/>
    </ligand>
</feature>
<feature type="binding site" evidence="5">
    <location>
        <position position="292"/>
    </location>
    <ligand>
        <name>glyoxylate</name>
        <dbReference type="ChEBI" id="CHEBI:36655"/>
    </ligand>
</feature>
<evidence type="ECO:0000256" key="5">
    <source>
        <dbReference type="PIRSR" id="PIRSR000138-2"/>
    </source>
</evidence>
<feature type="binding site" evidence="5">
    <location>
        <begin position="84"/>
        <end position="86"/>
    </location>
    <ligand>
        <name>FMN</name>
        <dbReference type="ChEBI" id="CHEBI:58210"/>
    </ligand>
</feature>
<accession>A4S9H8</accession>
<evidence type="ECO:0000313" key="7">
    <source>
        <dbReference type="EMBL" id="ABP00363.1"/>
    </source>
</evidence>
<sequence length="398" mass="43593">MASSKALRACLNARDLRALARKVQPSFAFDYLDGGADDEKALRRASAAFDELEFHPSTCRGVDDVSLETSFLGHTNTECIFPSPTAGHALWAPRRGELATAEACSTSNRVFALSTLGTRSPRDIAEGVATLKADRKMFQVYVWKDRELMRDVLASAKEAGFSSVALTTDLTWFGNRERDVRNSFSVPPKHSLRTTLAALAAPRWTLEYLISQRIEYALIRDLKRDGLLRDALPIAEFATKQFDAAFDWKDAEWFRAQWDGPMAMKGILRPDDAVRARDIGYDAVWVTSHGARQLESAVAPIDVLSSIREAVGEEAEVIYDGGIMRGVDVVKALALGANAVGVGKAYLYGLAAGEGAGVNKAFEILTSETKRAMGLLGVKDVHELRARGPDLVRRRIGT</sequence>
<feature type="binding site" evidence="5">
    <location>
        <position position="31"/>
    </location>
    <ligand>
        <name>glyoxylate</name>
        <dbReference type="ChEBI" id="CHEBI:36655"/>
    </ligand>
</feature>
<organism evidence="7 8">
    <name type="scientific">Ostreococcus lucimarinus (strain CCE9901)</name>
    <dbReference type="NCBI Taxonomy" id="436017"/>
    <lineage>
        <taxon>Eukaryota</taxon>
        <taxon>Viridiplantae</taxon>
        <taxon>Chlorophyta</taxon>
        <taxon>Mamiellophyceae</taxon>
        <taxon>Mamiellales</taxon>
        <taxon>Bathycoccaceae</taxon>
        <taxon>Ostreococcus</taxon>
    </lineage>
</organism>
<dbReference type="InterPro" id="IPR037396">
    <property type="entry name" value="FMN_HAD"/>
</dbReference>
<dbReference type="GO" id="GO:0010181">
    <property type="term" value="F:FMN binding"/>
    <property type="evidence" value="ECO:0007669"/>
    <property type="project" value="InterPro"/>
</dbReference>
<dbReference type="CDD" id="cd02809">
    <property type="entry name" value="alpha_hydroxyacid_oxid_FMN"/>
    <property type="match status" value="1"/>
</dbReference>
<comment type="cofactor">
    <cofactor evidence="1">
        <name>FMN</name>
        <dbReference type="ChEBI" id="CHEBI:58210"/>
    </cofactor>
</comment>
<evidence type="ECO:0000259" key="6">
    <source>
        <dbReference type="PROSITE" id="PS51349"/>
    </source>
</evidence>
<dbReference type="PANTHER" id="PTHR10578:SF149">
    <property type="entry name" value="2-HYDROXYACID OXIDASE 2"/>
    <property type="match status" value="1"/>
</dbReference>
<dbReference type="OrthoDB" id="25826at2759"/>
<feature type="binding site" evidence="5">
    <location>
        <position position="139"/>
    </location>
    <ligand>
        <name>FMN</name>
        <dbReference type="ChEBI" id="CHEBI:58210"/>
    </ligand>
</feature>
<dbReference type="GO" id="GO:0016491">
    <property type="term" value="F:oxidoreductase activity"/>
    <property type="evidence" value="ECO:0007669"/>
    <property type="project" value="UniProtKB-KW"/>
</dbReference>
<dbReference type="InterPro" id="IPR013785">
    <property type="entry name" value="Aldolase_TIM"/>
</dbReference>
<keyword evidence="8" id="KW-1185">Reference proteome</keyword>
<feature type="binding site" evidence="5">
    <location>
        <position position="176"/>
    </location>
    <ligand>
        <name>glyoxylate</name>
        <dbReference type="ChEBI" id="CHEBI:36655"/>
    </ligand>
</feature>
<dbReference type="HOGENOM" id="CLU_020639_0_0_1"/>
<comment type="similarity">
    <text evidence="3">Belongs to the FMN-dependent alpha-hydroxy acid dehydrogenase family.</text>
</comment>
<dbReference type="eggNOG" id="KOG0538">
    <property type="taxonomic scope" value="Eukaryota"/>
</dbReference>
<evidence type="ECO:0000256" key="2">
    <source>
        <dbReference type="ARBA" id="ARBA00023002"/>
    </source>
</evidence>
<dbReference type="KEGG" id="olu:OSTLU_37603"/>
<dbReference type="PANTHER" id="PTHR10578">
    <property type="entry name" value="S -2-HYDROXY-ACID OXIDASE-RELATED"/>
    <property type="match status" value="1"/>
</dbReference>
<dbReference type="AlphaFoldDB" id="A4S9H8"/>
<dbReference type="Gene3D" id="3.20.20.70">
    <property type="entry name" value="Aldolase class I"/>
    <property type="match status" value="1"/>
</dbReference>
<feature type="binding site" evidence="5">
    <location>
        <position position="167"/>
    </location>
    <ligand>
        <name>glyoxylate</name>
        <dbReference type="ChEBI" id="CHEBI:36655"/>
    </ligand>
</feature>
<feature type="domain" description="FMN hydroxy acid dehydrogenase" evidence="6">
    <location>
        <begin position="5"/>
        <end position="394"/>
    </location>
</feature>
<dbReference type="STRING" id="436017.A4S9H8"/>
<feature type="binding site" evidence="5">
    <location>
        <position position="289"/>
    </location>
    <ligand>
        <name>glyoxylate</name>
        <dbReference type="ChEBI" id="CHEBI:36655"/>
    </ligand>
</feature>
<dbReference type="InterPro" id="IPR000262">
    <property type="entry name" value="FMN-dep_DH"/>
</dbReference>
<dbReference type="Pfam" id="PF01070">
    <property type="entry name" value="FMN_dh"/>
    <property type="match status" value="1"/>
</dbReference>
<evidence type="ECO:0000256" key="1">
    <source>
        <dbReference type="ARBA" id="ARBA00001917"/>
    </source>
</evidence>
<keyword evidence="2" id="KW-0560">Oxidoreductase</keyword>
<feature type="binding site" evidence="5">
    <location>
        <position position="265"/>
    </location>
    <ligand>
        <name>FMN</name>
        <dbReference type="ChEBI" id="CHEBI:58210"/>
    </ligand>
</feature>
<evidence type="ECO:0000313" key="8">
    <source>
        <dbReference type="Proteomes" id="UP000001568"/>
    </source>
</evidence>
<reference evidence="7 8" key="1">
    <citation type="journal article" date="2007" name="Proc. Natl. Acad. Sci. U.S.A.">
        <title>The tiny eukaryote Ostreococcus provides genomic insights into the paradox of plankton speciation.</title>
        <authorList>
            <person name="Palenik B."/>
            <person name="Grimwood J."/>
            <person name="Aerts A."/>
            <person name="Rouze P."/>
            <person name="Salamov A."/>
            <person name="Putnam N."/>
            <person name="Dupont C."/>
            <person name="Jorgensen R."/>
            <person name="Derelle E."/>
            <person name="Rombauts S."/>
            <person name="Zhou K."/>
            <person name="Otillar R."/>
            <person name="Merchant S.S."/>
            <person name="Podell S."/>
            <person name="Gaasterland T."/>
            <person name="Napoli C."/>
            <person name="Gendler K."/>
            <person name="Manuell A."/>
            <person name="Tai V."/>
            <person name="Vallon O."/>
            <person name="Piganeau G."/>
            <person name="Jancek S."/>
            <person name="Heijde M."/>
            <person name="Jabbari K."/>
            <person name="Bowler C."/>
            <person name="Lohr M."/>
            <person name="Robbens S."/>
            <person name="Werner G."/>
            <person name="Dubchak I."/>
            <person name="Pazour G.J."/>
            <person name="Ren Q."/>
            <person name="Paulsen I."/>
            <person name="Delwiche C."/>
            <person name="Schmutz J."/>
            <person name="Rokhsar D."/>
            <person name="Van de Peer Y."/>
            <person name="Moreau H."/>
            <person name="Grigoriev I.V."/>
        </authorList>
    </citation>
    <scope>NUCLEOTIDE SEQUENCE [LARGE SCALE GENOMIC DNA]</scope>
    <source>
        <strain evidence="7 8">CCE9901</strain>
    </source>
</reference>
<dbReference type="PIRSF" id="PIRSF000138">
    <property type="entry name" value="Al-hdrx_acd_dh"/>
    <property type="match status" value="1"/>
</dbReference>
<gene>
    <name evidence="7" type="ORF">OSTLU_37603</name>
</gene>
<proteinExistence type="inferred from homology"/>
<feature type="active site" description="Proton acceptor" evidence="4">
    <location>
        <position position="289"/>
    </location>
</feature>
<evidence type="ECO:0000256" key="3">
    <source>
        <dbReference type="ARBA" id="ARBA00024042"/>
    </source>
</evidence>
<feature type="binding site" evidence="5">
    <location>
        <position position="114"/>
    </location>
    <ligand>
        <name>FMN</name>
        <dbReference type="ChEBI" id="CHEBI:58210"/>
    </ligand>
</feature>
<dbReference type="RefSeq" id="XP_001422069.1">
    <property type="nucleotide sequence ID" value="XM_001422032.1"/>
</dbReference>
<keyword evidence="5" id="KW-0288">FMN</keyword>
<evidence type="ECO:0000256" key="4">
    <source>
        <dbReference type="PIRSR" id="PIRSR000138-1"/>
    </source>
</evidence>
<dbReference type="EMBL" id="CP000596">
    <property type="protein sequence ID" value="ABP00363.1"/>
    <property type="molecule type" value="Genomic_DNA"/>
</dbReference>